<feature type="domain" description="GP-PDE" evidence="1">
    <location>
        <begin position="4"/>
        <end position="242"/>
    </location>
</feature>
<dbReference type="PANTHER" id="PTHR46211">
    <property type="entry name" value="GLYCEROPHOSPHORYL DIESTER PHOSPHODIESTERASE"/>
    <property type="match status" value="1"/>
</dbReference>
<reference evidence="2 3" key="1">
    <citation type="submission" date="2021-03" db="EMBL/GenBank/DDBJ databases">
        <title>Genomic Encyclopedia of Type Strains, Phase IV (KMG-IV): sequencing the most valuable type-strain genomes for metagenomic binning, comparative biology and taxonomic classification.</title>
        <authorList>
            <person name="Goeker M."/>
        </authorList>
    </citation>
    <scope>NUCLEOTIDE SEQUENCE [LARGE SCALE GENOMIC DNA]</scope>
    <source>
        <strain evidence="2 3">DSM 13372</strain>
    </source>
</reference>
<evidence type="ECO:0000313" key="3">
    <source>
        <dbReference type="Proteomes" id="UP000730739"/>
    </source>
</evidence>
<dbReference type="Proteomes" id="UP000730739">
    <property type="component" value="Unassembled WGS sequence"/>
</dbReference>
<dbReference type="EMBL" id="JAGILA010000003">
    <property type="protein sequence ID" value="MBP2236157.1"/>
    <property type="molecule type" value="Genomic_DNA"/>
</dbReference>
<dbReference type="RefSeq" id="WP_209602348.1">
    <property type="nucleotide sequence ID" value="NZ_JAGILA010000003.1"/>
</dbReference>
<sequence length="242" mass="27135">MATPIIIAHGGASLRQKPNTLASFRSAKMAGADALEVDLWLTAEGEVVCRHDSGLMIEGVRRDISSLRLETLANHIRDLATLEDAVRVGLPVYLDIKETEKDRRRSVLERALSLAPACRYIVGVIGQEDDHLFRNEFPDIHQLGLMNDDAELNNFIRSRHNAWIRLHQPRATPERVERFKMTGCRIMVTCGADATRRGELVLDDIPSLTCIRPDAIVVNDPQFALRAFLRPSPSEGLEHEID</sequence>
<dbReference type="PANTHER" id="PTHR46211:SF1">
    <property type="entry name" value="GLYCEROPHOSPHODIESTER PHOSPHODIESTERASE, CYTOPLASMIC"/>
    <property type="match status" value="1"/>
</dbReference>
<keyword evidence="3" id="KW-1185">Reference proteome</keyword>
<dbReference type="Gene3D" id="3.20.20.190">
    <property type="entry name" value="Phosphatidylinositol (PI) phosphodiesterase"/>
    <property type="match status" value="1"/>
</dbReference>
<proteinExistence type="predicted"/>
<evidence type="ECO:0000259" key="1">
    <source>
        <dbReference type="PROSITE" id="PS51704"/>
    </source>
</evidence>
<comment type="caution">
    <text evidence="2">The sequence shown here is derived from an EMBL/GenBank/DDBJ whole genome shotgun (WGS) entry which is preliminary data.</text>
</comment>
<evidence type="ECO:0000313" key="2">
    <source>
        <dbReference type="EMBL" id="MBP2236157.1"/>
    </source>
</evidence>
<dbReference type="PROSITE" id="PS51704">
    <property type="entry name" value="GP_PDE"/>
    <property type="match status" value="1"/>
</dbReference>
<organism evidence="2 3">
    <name type="scientific">Sinorhizobium kostiense</name>
    <dbReference type="NCBI Taxonomy" id="76747"/>
    <lineage>
        <taxon>Bacteria</taxon>
        <taxon>Pseudomonadati</taxon>
        <taxon>Pseudomonadota</taxon>
        <taxon>Alphaproteobacteria</taxon>
        <taxon>Hyphomicrobiales</taxon>
        <taxon>Rhizobiaceae</taxon>
        <taxon>Sinorhizobium/Ensifer group</taxon>
        <taxon>Sinorhizobium</taxon>
    </lineage>
</organism>
<gene>
    <name evidence="2" type="ORF">J2Z31_002671</name>
</gene>
<dbReference type="Pfam" id="PF03009">
    <property type="entry name" value="GDPD"/>
    <property type="match status" value="1"/>
</dbReference>
<dbReference type="InterPro" id="IPR030395">
    <property type="entry name" value="GP_PDE_dom"/>
</dbReference>
<protein>
    <recommendedName>
        <fullName evidence="1">GP-PDE domain-containing protein</fullName>
    </recommendedName>
</protein>
<dbReference type="SUPFAM" id="SSF51695">
    <property type="entry name" value="PLC-like phosphodiesterases"/>
    <property type="match status" value="1"/>
</dbReference>
<dbReference type="InterPro" id="IPR017946">
    <property type="entry name" value="PLC-like_Pdiesterase_TIM-brl"/>
</dbReference>
<name>A0ABS4QZU1_9HYPH</name>
<accession>A0ABS4QZU1</accession>